<name>A0A495R4C2_9EURY</name>
<dbReference type="Proteomes" id="UP000268233">
    <property type="component" value="Unassembled WGS sequence"/>
</dbReference>
<organism evidence="1 2">
    <name type="scientific">Haloarcula quadrata</name>
    <dbReference type="NCBI Taxonomy" id="182779"/>
    <lineage>
        <taxon>Archaea</taxon>
        <taxon>Methanobacteriati</taxon>
        <taxon>Methanobacteriota</taxon>
        <taxon>Stenosarchaea group</taxon>
        <taxon>Halobacteria</taxon>
        <taxon>Halobacteriales</taxon>
        <taxon>Haloarculaceae</taxon>
        <taxon>Haloarcula</taxon>
    </lineage>
</organism>
<evidence type="ECO:0000313" key="2">
    <source>
        <dbReference type="Proteomes" id="UP000268233"/>
    </source>
</evidence>
<reference evidence="1 2" key="1">
    <citation type="submission" date="2018-10" db="EMBL/GenBank/DDBJ databases">
        <title>Genomic Encyclopedia of Archaeal and Bacterial Type Strains, Phase II (KMG-II): from individual species to whole genera.</title>
        <authorList>
            <person name="Goeker M."/>
        </authorList>
    </citation>
    <scope>NUCLEOTIDE SEQUENCE [LARGE SCALE GENOMIC DNA]</scope>
    <source>
        <strain evidence="1 2">DSM 11927</strain>
    </source>
</reference>
<protein>
    <recommendedName>
        <fullName evidence="3">Lysine biosynthesis protein LysW</fullName>
    </recommendedName>
</protein>
<dbReference type="RefSeq" id="WP_121302861.1">
    <property type="nucleotide sequence ID" value="NZ_RBWW01000001.1"/>
</dbReference>
<keyword evidence="2" id="KW-1185">Reference proteome</keyword>
<sequence length="68" mass="7517">MPSIKTECGSCGERVSFVSSEDVDFLSCPECGREHCVTPNGASPVGEIPDEKQERLDRLREFEEEVLG</sequence>
<accession>A0A495R4C2</accession>
<evidence type="ECO:0000313" key="1">
    <source>
        <dbReference type="EMBL" id="RKS82173.1"/>
    </source>
</evidence>
<dbReference type="EMBL" id="RBWW01000001">
    <property type="protein sequence ID" value="RKS82173.1"/>
    <property type="molecule type" value="Genomic_DNA"/>
</dbReference>
<comment type="caution">
    <text evidence="1">The sequence shown here is derived from an EMBL/GenBank/DDBJ whole genome shotgun (WGS) entry which is preliminary data.</text>
</comment>
<dbReference type="AlphaFoldDB" id="A0A495R4C2"/>
<proteinExistence type="predicted"/>
<evidence type="ECO:0008006" key="3">
    <source>
        <dbReference type="Google" id="ProtNLM"/>
    </source>
</evidence>
<gene>
    <name evidence="1" type="ORF">BDK61_1473</name>
</gene>